<feature type="domain" description="FAD/NAD(P)-binding" evidence="5">
    <location>
        <begin position="1"/>
        <end position="299"/>
    </location>
</feature>
<dbReference type="Pfam" id="PF07992">
    <property type="entry name" value="Pyr_redox_2"/>
    <property type="match status" value="1"/>
</dbReference>
<dbReference type="SUPFAM" id="SSF55424">
    <property type="entry name" value="FAD/NAD-linked reductases, dimerisation (C-terminal) domain"/>
    <property type="match status" value="1"/>
</dbReference>
<evidence type="ECO:0000256" key="3">
    <source>
        <dbReference type="ARBA" id="ARBA00022827"/>
    </source>
</evidence>
<dbReference type="PRINTS" id="PR00411">
    <property type="entry name" value="PNDRDTASEI"/>
</dbReference>
<geneLocation type="plasmid" evidence="7">
    <name>pDP3</name>
</geneLocation>
<dbReference type="PRINTS" id="PR00368">
    <property type="entry name" value="FADPNR"/>
</dbReference>
<geneLocation type="plasmid" evidence="9">
    <name>pdp3</name>
</geneLocation>
<feature type="domain" description="Reductase C-terminal" evidence="6">
    <location>
        <begin position="318"/>
        <end position="400"/>
    </location>
</feature>
<dbReference type="PANTHER" id="PTHR43557">
    <property type="entry name" value="APOPTOSIS-INDUCING FACTOR 1"/>
    <property type="match status" value="1"/>
</dbReference>
<evidence type="ECO:0000259" key="6">
    <source>
        <dbReference type="Pfam" id="PF14759"/>
    </source>
</evidence>
<dbReference type="GO" id="GO:0016651">
    <property type="term" value="F:oxidoreductase activity, acting on NAD(P)H"/>
    <property type="evidence" value="ECO:0007669"/>
    <property type="project" value="TreeGrafter"/>
</dbReference>
<dbReference type="EMBL" id="CP051297">
    <property type="protein sequence ID" value="QKD42078.1"/>
    <property type="molecule type" value="Genomic_DNA"/>
</dbReference>
<gene>
    <name evidence="7" type="ORF">HF896_00025</name>
    <name evidence="8" type="ORF">HF896_00180</name>
</gene>
<evidence type="ECO:0000256" key="4">
    <source>
        <dbReference type="ARBA" id="ARBA00023002"/>
    </source>
</evidence>
<keyword evidence="4" id="KW-0560">Oxidoreductase</keyword>
<reference evidence="7 9" key="1">
    <citation type="submission" date="2020-05" db="EMBL/GenBank/DDBJ databases">
        <title>Complete genome sequence of Alicycliphilus denitrificans DP3.</title>
        <authorList>
            <person name="Chen X."/>
        </authorList>
    </citation>
    <scope>NUCLEOTIDE SEQUENCE [LARGE SCALE GENOMIC DNA]</scope>
    <source>
        <strain evidence="7 9">DP3</strain>
        <plasmid evidence="9">pdp3</plasmid>
        <plasmid evidence="7">pDP3</plasmid>
    </source>
</reference>
<dbReference type="InterPro" id="IPR050446">
    <property type="entry name" value="FAD-oxidoreductase/Apoptosis"/>
</dbReference>
<dbReference type="SUPFAM" id="SSF51905">
    <property type="entry name" value="FAD/NAD(P)-binding domain"/>
    <property type="match status" value="1"/>
</dbReference>
<protein>
    <submittedName>
        <fullName evidence="7">FAD-dependent oxidoreductase</fullName>
    </submittedName>
</protein>
<evidence type="ECO:0000256" key="1">
    <source>
        <dbReference type="ARBA" id="ARBA00001974"/>
    </source>
</evidence>
<comment type="cofactor">
    <cofactor evidence="1">
        <name>FAD</name>
        <dbReference type="ChEBI" id="CHEBI:57692"/>
    </cofactor>
</comment>
<organism evidence="7 9">
    <name type="scientific">Alicycliphilus denitrificans</name>
    <dbReference type="NCBI Taxonomy" id="179636"/>
    <lineage>
        <taxon>Bacteria</taxon>
        <taxon>Pseudomonadati</taxon>
        <taxon>Pseudomonadota</taxon>
        <taxon>Betaproteobacteria</taxon>
        <taxon>Burkholderiales</taxon>
        <taxon>Comamonadaceae</taxon>
        <taxon>Alicycliphilus</taxon>
    </lineage>
</organism>
<keyword evidence="7" id="KW-0614">Plasmid</keyword>
<accession>A0A858ZMW4</accession>
<keyword evidence="3" id="KW-0274">FAD</keyword>
<evidence type="ECO:0000256" key="2">
    <source>
        <dbReference type="ARBA" id="ARBA00022630"/>
    </source>
</evidence>
<evidence type="ECO:0000259" key="5">
    <source>
        <dbReference type="Pfam" id="PF07992"/>
    </source>
</evidence>
<dbReference type="Proteomes" id="UP000500755">
    <property type="component" value="Plasmid pDP3"/>
</dbReference>
<dbReference type="AlphaFoldDB" id="A0A858ZMW4"/>
<dbReference type="Pfam" id="PF14759">
    <property type="entry name" value="Reductase_C"/>
    <property type="match status" value="1"/>
</dbReference>
<proteinExistence type="predicted"/>
<dbReference type="InterPro" id="IPR023753">
    <property type="entry name" value="FAD/NAD-binding_dom"/>
</dbReference>
<sequence length="411" mass="45092">MSVVIIGAGQAGARAAEALRKAGYKQSVTLLGEESYLPYERPILSKGVLQGTVDVGQTMLLPESFYKEQAITLMLGVRATAIDRTGRLVRLESGTCLPYENLILATGLRSRPLLGVPELGEQVFCVRTIEDTERLRPRLLRATEVLILGGGFLGMELAATARLMGCRVSVTERNPSILFKAVAAEVAQHLAALHEAQGVRVLTRAKPTHFKRVSNRVHVQFSNGETLVADTIVVAIGSIPNTELAEAAGLEVQDGIVTDDYGRTSDPHIWAVGDVSRHYNATLDRTVRVESWQNAQNQAICVGRSIAGDLQSYTEVPWFWSDQFNWNLQILGYPHLWDHVVFRGDPSKEKFSVLYLSQGRLVGANMINNGRELKPLRQLIEAGTRLDAELARDPSVALLDAVARSVESRTS</sequence>
<dbReference type="RefSeq" id="WP_168727546.1">
    <property type="nucleotide sequence ID" value="NZ_CP051297.1"/>
</dbReference>
<evidence type="ECO:0000313" key="9">
    <source>
        <dbReference type="Proteomes" id="UP000500755"/>
    </source>
</evidence>
<name>A0A858ZMW4_9BURK</name>
<keyword evidence="2" id="KW-0285">Flavoprotein</keyword>
<dbReference type="InterPro" id="IPR016156">
    <property type="entry name" value="FAD/NAD-linked_Rdtase_dimer_sf"/>
</dbReference>
<dbReference type="GO" id="GO:0005737">
    <property type="term" value="C:cytoplasm"/>
    <property type="evidence" value="ECO:0007669"/>
    <property type="project" value="TreeGrafter"/>
</dbReference>
<dbReference type="InterPro" id="IPR036188">
    <property type="entry name" value="FAD/NAD-bd_sf"/>
</dbReference>
<dbReference type="InterPro" id="IPR028202">
    <property type="entry name" value="Reductase_C"/>
</dbReference>
<evidence type="ECO:0000313" key="7">
    <source>
        <dbReference type="EMBL" id="QKD42078.1"/>
    </source>
</evidence>
<evidence type="ECO:0000313" key="8">
    <source>
        <dbReference type="EMBL" id="QKD42106.1"/>
    </source>
</evidence>
<dbReference type="PANTHER" id="PTHR43557:SF2">
    <property type="entry name" value="RIESKE DOMAIN-CONTAINING PROTEIN-RELATED"/>
    <property type="match status" value="1"/>
</dbReference>
<dbReference type="Gene3D" id="3.50.50.60">
    <property type="entry name" value="FAD/NAD(P)-binding domain"/>
    <property type="match status" value="2"/>
</dbReference>
<dbReference type="EMBL" id="CP051297">
    <property type="protein sequence ID" value="QKD42106.1"/>
    <property type="molecule type" value="Genomic_DNA"/>
</dbReference>
<dbReference type="Gene3D" id="3.30.390.30">
    <property type="match status" value="1"/>
</dbReference>